<dbReference type="EC" id="3.4.21.89" evidence="3 8"/>
<dbReference type="SUPFAM" id="SSF51306">
    <property type="entry name" value="LexA/Signal peptidase"/>
    <property type="match status" value="1"/>
</dbReference>
<keyword evidence="12" id="KW-1185">Reference proteome</keyword>
<dbReference type="InterPro" id="IPR019757">
    <property type="entry name" value="Pept_S26A_signal_pept_1_Lys-AS"/>
</dbReference>
<dbReference type="CDD" id="cd06530">
    <property type="entry name" value="S26_SPase_I"/>
    <property type="match status" value="1"/>
</dbReference>
<keyword evidence="8" id="KW-1133">Transmembrane helix</keyword>
<evidence type="ECO:0000259" key="10">
    <source>
        <dbReference type="Pfam" id="PF10502"/>
    </source>
</evidence>
<gene>
    <name evidence="11" type="primary">lepB</name>
    <name evidence="11" type="ORF">I0K15_01185</name>
</gene>
<dbReference type="GO" id="GO:0016020">
    <property type="term" value="C:membrane"/>
    <property type="evidence" value="ECO:0007669"/>
    <property type="project" value="UniProtKB-SubCell"/>
</dbReference>
<evidence type="ECO:0000256" key="7">
    <source>
        <dbReference type="PIRSR" id="PIRSR600223-1"/>
    </source>
</evidence>
<dbReference type="AlphaFoldDB" id="A0A7S9QDR1"/>
<keyword evidence="6 8" id="KW-0378">Hydrolase</keyword>
<reference evidence="11 12" key="1">
    <citation type="submission" date="2020-11" db="EMBL/GenBank/DDBJ databases">
        <title>Description of Pontivivens ytuae sp. nov. isolated from deep sea sediment of Mariana Trench.</title>
        <authorList>
            <person name="Wang Z."/>
            <person name="Sun Q.-L."/>
            <person name="Xu X.-D."/>
            <person name="Tang Y.-Z."/>
            <person name="Zhang J."/>
        </authorList>
    </citation>
    <scope>NUCLEOTIDE SEQUENCE [LARGE SCALE GENOMIC DNA]</scope>
    <source>
        <strain evidence="11 12">MT2928</strain>
    </source>
</reference>
<feature type="domain" description="Peptidase S26" evidence="10">
    <location>
        <begin position="12"/>
        <end position="252"/>
    </location>
</feature>
<evidence type="ECO:0000256" key="5">
    <source>
        <dbReference type="ARBA" id="ARBA00022670"/>
    </source>
</evidence>
<evidence type="ECO:0000256" key="3">
    <source>
        <dbReference type="ARBA" id="ARBA00013208"/>
    </source>
</evidence>
<dbReference type="Proteomes" id="UP000594800">
    <property type="component" value="Chromosome"/>
</dbReference>
<comment type="similarity">
    <text evidence="2 9">Belongs to the peptidase S26 family.</text>
</comment>
<comment type="catalytic activity">
    <reaction evidence="1 8">
        <text>Cleavage of hydrophobic, N-terminal signal or leader sequences from secreted and periplasmic proteins.</text>
        <dbReference type="EC" id="3.4.21.89"/>
    </reaction>
</comment>
<dbReference type="PANTHER" id="PTHR43390">
    <property type="entry name" value="SIGNAL PEPTIDASE I"/>
    <property type="match status" value="1"/>
</dbReference>
<feature type="active site" evidence="7">
    <location>
        <position position="102"/>
    </location>
</feature>
<keyword evidence="8" id="KW-0812">Transmembrane</keyword>
<protein>
    <recommendedName>
        <fullName evidence="4 8">Signal peptidase I</fullName>
        <ecNumber evidence="3 8">3.4.21.89</ecNumber>
    </recommendedName>
</protein>
<dbReference type="PROSITE" id="PS00760">
    <property type="entry name" value="SPASE_I_2"/>
    <property type="match status" value="1"/>
</dbReference>
<dbReference type="Gene3D" id="2.10.109.10">
    <property type="entry name" value="Umud Fragment, subunit A"/>
    <property type="match status" value="1"/>
</dbReference>
<organism evidence="11 12">
    <name type="scientific">Pontivivens ytuae</name>
    <dbReference type="NCBI Taxonomy" id="2789856"/>
    <lineage>
        <taxon>Bacteria</taxon>
        <taxon>Pseudomonadati</taxon>
        <taxon>Pseudomonadota</taxon>
        <taxon>Alphaproteobacteria</taxon>
        <taxon>Rhodobacterales</taxon>
        <taxon>Paracoccaceae</taxon>
        <taxon>Pontivivens</taxon>
    </lineage>
</organism>
<dbReference type="PROSITE" id="PS00761">
    <property type="entry name" value="SPASE_I_3"/>
    <property type="match status" value="1"/>
</dbReference>
<dbReference type="GO" id="GO:0009003">
    <property type="term" value="F:signal peptidase activity"/>
    <property type="evidence" value="ECO:0007669"/>
    <property type="project" value="UniProtKB-EC"/>
</dbReference>
<sequence length="276" mass="30634">MADNKADGGFFETIKTIVYALLLAGLIRTLLFQPFYIPSGSMKPTLLVGDFLFVNKFAYGYAAVSCPTAAMCPFEGRLFASDPDRGDIVVFRHPVNGTDYIKRLVGLPGDSLQMVDGRLVVNGEMLPLAPAGQFEEIFERQQNTRPRCSNGAVALGATCLKEQFIETLPGGQDHFVLNIADTAADDAGVYRVPDDHFFFMGDNRDNSIDSRYFTTQQFERFRPQISGTALRDPSGVAFVHRDLLIGKANLVVLSAAGPSLFLPWNWRADRFFEWVE</sequence>
<dbReference type="InterPro" id="IPR000223">
    <property type="entry name" value="Pept_S26A_signal_pept_1"/>
</dbReference>
<evidence type="ECO:0000313" key="12">
    <source>
        <dbReference type="Proteomes" id="UP000594800"/>
    </source>
</evidence>
<evidence type="ECO:0000313" key="11">
    <source>
        <dbReference type="EMBL" id="QPH54426.1"/>
    </source>
</evidence>
<feature type="transmembrane region" description="Helical" evidence="8">
    <location>
        <begin position="17"/>
        <end position="37"/>
    </location>
</feature>
<dbReference type="KEGG" id="poz:I0K15_01185"/>
<accession>A0A7S9QDR1</accession>
<dbReference type="EMBL" id="CP064942">
    <property type="protein sequence ID" value="QPH54426.1"/>
    <property type="molecule type" value="Genomic_DNA"/>
</dbReference>
<dbReference type="Pfam" id="PF10502">
    <property type="entry name" value="Peptidase_S26"/>
    <property type="match status" value="1"/>
</dbReference>
<dbReference type="PRINTS" id="PR00727">
    <property type="entry name" value="LEADERPTASE"/>
</dbReference>
<dbReference type="NCBIfam" id="TIGR02227">
    <property type="entry name" value="sigpep_I_bact"/>
    <property type="match status" value="1"/>
</dbReference>
<dbReference type="RefSeq" id="WP_196103635.1">
    <property type="nucleotide sequence ID" value="NZ_CP064942.1"/>
</dbReference>
<dbReference type="InterPro" id="IPR019758">
    <property type="entry name" value="Pept_S26A_signal_pept_1_CS"/>
</dbReference>
<keyword evidence="8" id="KW-0472">Membrane</keyword>
<evidence type="ECO:0000256" key="4">
    <source>
        <dbReference type="ARBA" id="ARBA00019232"/>
    </source>
</evidence>
<dbReference type="GO" id="GO:0006465">
    <property type="term" value="P:signal peptide processing"/>
    <property type="evidence" value="ECO:0007669"/>
    <property type="project" value="InterPro"/>
</dbReference>
<evidence type="ECO:0000256" key="9">
    <source>
        <dbReference type="RuleBase" id="RU362042"/>
    </source>
</evidence>
<evidence type="ECO:0000256" key="6">
    <source>
        <dbReference type="ARBA" id="ARBA00022801"/>
    </source>
</evidence>
<dbReference type="InterPro" id="IPR019533">
    <property type="entry name" value="Peptidase_S26"/>
</dbReference>
<dbReference type="PANTHER" id="PTHR43390:SF1">
    <property type="entry name" value="CHLOROPLAST PROCESSING PEPTIDASE"/>
    <property type="match status" value="1"/>
</dbReference>
<evidence type="ECO:0000256" key="1">
    <source>
        <dbReference type="ARBA" id="ARBA00000677"/>
    </source>
</evidence>
<feature type="active site" evidence="7">
    <location>
        <position position="41"/>
    </location>
</feature>
<name>A0A7S9QDR1_9RHOB</name>
<dbReference type="InterPro" id="IPR019756">
    <property type="entry name" value="Pept_S26A_signal_pept_1_Ser-AS"/>
</dbReference>
<evidence type="ECO:0000256" key="2">
    <source>
        <dbReference type="ARBA" id="ARBA00009370"/>
    </source>
</evidence>
<evidence type="ECO:0000256" key="8">
    <source>
        <dbReference type="RuleBase" id="RU003993"/>
    </source>
</evidence>
<proteinExistence type="inferred from homology"/>
<dbReference type="InterPro" id="IPR036286">
    <property type="entry name" value="LexA/Signal_pep-like_sf"/>
</dbReference>
<dbReference type="GO" id="GO:0004252">
    <property type="term" value="F:serine-type endopeptidase activity"/>
    <property type="evidence" value="ECO:0007669"/>
    <property type="project" value="InterPro"/>
</dbReference>
<comment type="subcellular location">
    <subcellularLocation>
        <location evidence="9">Membrane</location>
        <topology evidence="9">Single-pass type II membrane protein</topology>
    </subcellularLocation>
</comment>
<keyword evidence="5 8" id="KW-0645">Protease</keyword>
<dbReference type="PROSITE" id="PS00501">
    <property type="entry name" value="SPASE_I_1"/>
    <property type="match status" value="1"/>
</dbReference>